<dbReference type="Pfam" id="PF13277">
    <property type="entry name" value="YmdB"/>
    <property type="match status" value="1"/>
</dbReference>
<feature type="binding site" evidence="6">
    <location>
        <position position="176"/>
    </location>
    <ligand>
        <name>Fe cation</name>
        <dbReference type="ChEBI" id="CHEBI:24875"/>
        <label>2</label>
    </ligand>
</feature>
<keyword evidence="1 6" id="KW-0479">Metal-binding</keyword>
<gene>
    <name evidence="7" type="ORF">ENV52_12370</name>
</gene>
<comment type="caution">
    <text evidence="7">The sequence shown here is derived from an EMBL/GenBank/DDBJ whole genome shotgun (WGS) entry which is preliminary data.</text>
</comment>
<feature type="binding site" evidence="6">
    <location>
        <position position="39"/>
    </location>
    <ligand>
        <name>Fe cation</name>
        <dbReference type="ChEBI" id="CHEBI:24875"/>
        <label>1</label>
    </ligand>
</feature>
<dbReference type="GO" id="GO:0046872">
    <property type="term" value="F:metal ion binding"/>
    <property type="evidence" value="ECO:0007669"/>
    <property type="project" value="UniProtKB-KW"/>
</dbReference>
<evidence type="ECO:0000313" key="7">
    <source>
        <dbReference type="EMBL" id="HHS30482.1"/>
    </source>
</evidence>
<comment type="similarity">
    <text evidence="4">Belongs to the YmdB-like family.</text>
</comment>
<protein>
    <submittedName>
        <fullName evidence="7">TIGR00282 family metallophosphoesterase</fullName>
    </submittedName>
</protein>
<evidence type="ECO:0000256" key="6">
    <source>
        <dbReference type="PIRSR" id="PIRSR004789-51"/>
    </source>
</evidence>
<name>A0A7V6A588_9BACT</name>
<evidence type="ECO:0000256" key="2">
    <source>
        <dbReference type="ARBA" id="ARBA00022801"/>
    </source>
</evidence>
<sequence length="260" mass="28562">MNLLFLGDIVGSPGRRAVEELLYRVVDRHLIDLVVANAENASGGIGITPPVADQLLNMGIDLLTSGNHIWKHKDIIPYLKDTDRLVRPANYPPDTPGRGYAIVETAIGEQVAVINLEGRVFMSPLECPFRTADTILSLIPPEVRIILVDIHAEATSEKLAMGWYLDGRVSAVVGTHTHVQTADERLLPQGTAYITDVGMTGPINSVIGMKTEIILERFLTQRPQPFKVASQNIQLQGVVLKFDDAGHAREIIRVQEGLKH</sequence>
<dbReference type="PANTHER" id="PTHR36303:SF1">
    <property type="entry name" value="2',3'-CYCLIC-NUCLEOTIDE 2'-PHOSPHODIESTERASE"/>
    <property type="match status" value="1"/>
</dbReference>
<feature type="active site" description="Proton donor" evidence="5">
    <location>
        <position position="68"/>
    </location>
</feature>
<evidence type="ECO:0000256" key="4">
    <source>
        <dbReference type="ARBA" id="ARBA00061401"/>
    </source>
</evidence>
<reference evidence="7" key="1">
    <citation type="journal article" date="2020" name="mSystems">
        <title>Genome- and Community-Level Interaction Insights into Carbon Utilization and Element Cycling Functions of Hydrothermarchaeota in Hydrothermal Sediment.</title>
        <authorList>
            <person name="Zhou Z."/>
            <person name="Liu Y."/>
            <person name="Xu W."/>
            <person name="Pan J."/>
            <person name="Luo Z.H."/>
            <person name="Li M."/>
        </authorList>
    </citation>
    <scope>NUCLEOTIDE SEQUENCE [LARGE SCALE GENOMIC DNA]</scope>
    <source>
        <strain evidence="7">SpSt-767</strain>
    </source>
</reference>
<dbReference type="NCBIfam" id="TIGR00282">
    <property type="entry name" value="TIGR00282 family metallophosphoesterase"/>
    <property type="match status" value="1"/>
</dbReference>
<proteinExistence type="inferred from homology"/>
<keyword evidence="2" id="KW-0378">Hydrolase</keyword>
<feature type="binding site" evidence="6">
    <location>
        <position position="40"/>
    </location>
    <ligand>
        <name>Fe cation</name>
        <dbReference type="ChEBI" id="CHEBI:24875"/>
        <label>1</label>
    </ligand>
</feature>
<feature type="binding site" evidence="6">
    <location>
        <position position="67"/>
    </location>
    <ligand>
        <name>Fe cation</name>
        <dbReference type="ChEBI" id="CHEBI:24875"/>
        <label>2</label>
    </ligand>
</feature>
<feature type="binding site" evidence="6">
    <location>
        <position position="39"/>
    </location>
    <ligand>
        <name>Fe cation</name>
        <dbReference type="ChEBI" id="CHEBI:24875"/>
        <label>2</label>
    </ligand>
</feature>
<evidence type="ECO:0000256" key="5">
    <source>
        <dbReference type="PIRSR" id="PIRSR004789-50"/>
    </source>
</evidence>
<accession>A0A7V6A588</accession>
<dbReference type="PANTHER" id="PTHR36303">
    <property type="entry name" value="2',3'-CYCLIC-NUCLEOTIDE 2'-PHOSPHODIESTERASE"/>
    <property type="match status" value="1"/>
</dbReference>
<dbReference type="InterPro" id="IPR005235">
    <property type="entry name" value="YmdB-like"/>
</dbReference>
<dbReference type="PIRSF" id="PIRSF004789">
    <property type="entry name" value="DR1281"/>
    <property type="match status" value="1"/>
</dbReference>
<dbReference type="CDD" id="cd07382">
    <property type="entry name" value="MPP_DR1281"/>
    <property type="match status" value="1"/>
</dbReference>
<dbReference type="SUPFAM" id="SSF56300">
    <property type="entry name" value="Metallo-dependent phosphatases"/>
    <property type="match status" value="1"/>
</dbReference>
<dbReference type="GO" id="GO:0004113">
    <property type="term" value="F:2',3'-cyclic-nucleotide 3'-phosphodiesterase activity"/>
    <property type="evidence" value="ECO:0007669"/>
    <property type="project" value="TreeGrafter"/>
</dbReference>
<feature type="binding site" evidence="6">
    <location>
        <position position="178"/>
    </location>
    <ligand>
        <name>Fe cation</name>
        <dbReference type="ChEBI" id="CHEBI:24875"/>
        <label>1</label>
    </ligand>
</feature>
<dbReference type="FunFam" id="3.60.21.10:FF:000016">
    <property type="entry name" value="Putative metallophosphoesterase"/>
    <property type="match status" value="1"/>
</dbReference>
<dbReference type="InterPro" id="IPR029052">
    <property type="entry name" value="Metallo-depent_PP-like"/>
</dbReference>
<dbReference type="EMBL" id="DTGR01000192">
    <property type="protein sequence ID" value="HHS30482.1"/>
    <property type="molecule type" value="Genomic_DNA"/>
</dbReference>
<dbReference type="AlphaFoldDB" id="A0A7V6A588"/>
<feature type="binding site" evidence="6">
    <location>
        <position position="8"/>
    </location>
    <ligand>
        <name>Fe cation</name>
        <dbReference type="ChEBI" id="CHEBI:24875"/>
        <label>1</label>
    </ligand>
</feature>
<organism evidence="7">
    <name type="scientific">Desulfobacca acetoxidans</name>
    <dbReference type="NCBI Taxonomy" id="60893"/>
    <lineage>
        <taxon>Bacteria</taxon>
        <taxon>Pseudomonadati</taxon>
        <taxon>Thermodesulfobacteriota</taxon>
        <taxon>Desulfobaccia</taxon>
        <taxon>Desulfobaccales</taxon>
        <taxon>Desulfobaccaceae</taxon>
        <taxon>Desulfobacca</taxon>
    </lineage>
</organism>
<keyword evidence="3" id="KW-0408">Iron</keyword>
<feature type="binding site" evidence="6">
    <location>
        <position position="151"/>
    </location>
    <ligand>
        <name>Fe cation</name>
        <dbReference type="ChEBI" id="CHEBI:24875"/>
        <label>2</label>
    </ligand>
</feature>
<evidence type="ECO:0000256" key="1">
    <source>
        <dbReference type="ARBA" id="ARBA00022723"/>
    </source>
</evidence>
<evidence type="ECO:0000256" key="3">
    <source>
        <dbReference type="ARBA" id="ARBA00023004"/>
    </source>
</evidence>
<dbReference type="Gene3D" id="3.60.21.10">
    <property type="match status" value="1"/>
</dbReference>